<evidence type="ECO:0000256" key="5">
    <source>
        <dbReference type="ARBA" id="ARBA00022519"/>
    </source>
</evidence>
<evidence type="ECO:0000313" key="11">
    <source>
        <dbReference type="EMBL" id="TGD79635.1"/>
    </source>
</evidence>
<dbReference type="InterPro" id="IPR013525">
    <property type="entry name" value="ABC2_TM"/>
</dbReference>
<dbReference type="OrthoDB" id="9786910at2"/>
<feature type="transmembrane region" description="Helical" evidence="9">
    <location>
        <begin position="166"/>
        <end position="191"/>
    </location>
</feature>
<proteinExistence type="inferred from homology"/>
<evidence type="ECO:0000256" key="7">
    <source>
        <dbReference type="ARBA" id="ARBA00022989"/>
    </source>
</evidence>
<keyword evidence="5" id="KW-0997">Cell inner membrane</keyword>
<evidence type="ECO:0000256" key="9">
    <source>
        <dbReference type="RuleBase" id="RU361157"/>
    </source>
</evidence>
<comment type="caution">
    <text evidence="11">The sequence shown here is derived from an EMBL/GenBank/DDBJ whole genome shotgun (WGS) entry which is preliminary data.</text>
</comment>
<feature type="transmembrane region" description="Helical" evidence="9">
    <location>
        <begin position="256"/>
        <end position="274"/>
    </location>
</feature>
<dbReference type="PIRSF" id="PIRSF006648">
    <property type="entry name" value="DrrB"/>
    <property type="match status" value="1"/>
</dbReference>
<keyword evidence="6 9" id="KW-0812">Transmembrane</keyword>
<evidence type="ECO:0000256" key="2">
    <source>
        <dbReference type="ARBA" id="ARBA00007783"/>
    </source>
</evidence>
<dbReference type="PRINTS" id="PR00164">
    <property type="entry name" value="ABC2TRNSPORT"/>
</dbReference>
<evidence type="ECO:0000256" key="8">
    <source>
        <dbReference type="ARBA" id="ARBA00023136"/>
    </source>
</evidence>
<dbReference type="EMBL" id="SRKZ01000004">
    <property type="protein sequence ID" value="TGD79635.1"/>
    <property type="molecule type" value="Genomic_DNA"/>
</dbReference>
<dbReference type="InterPro" id="IPR000412">
    <property type="entry name" value="ABC_2_transport"/>
</dbReference>
<dbReference type="PANTHER" id="PTHR30413">
    <property type="entry name" value="INNER MEMBRANE TRANSPORT PERMEASE"/>
    <property type="match status" value="1"/>
</dbReference>
<dbReference type="PROSITE" id="PS51012">
    <property type="entry name" value="ABC_TM2"/>
    <property type="match status" value="1"/>
</dbReference>
<keyword evidence="7 9" id="KW-1133">Transmembrane helix</keyword>
<organism evidence="11 12">
    <name type="scientific">Hymenobacter wooponensis</name>
    <dbReference type="NCBI Taxonomy" id="1525360"/>
    <lineage>
        <taxon>Bacteria</taxon>
        <taxon>Pseudomonadati</taxon>
        <taxon>Bacteroidota</taxon>
        <taxon>Cytophagia</taxon>
        <taxon>Cytophagales</taxon>
        <taxon>Hymenobacteraceae</taxon>
        <taxon>Hymenobacter</taxon>
    </lineage>
</organism>
<keyword evidence="12" id="KW-1185">Reference proteome</keyword>
<keyword evidence="4 9" id="KW-1003">Cell membrane</keyword>
<dbReference type="GO" id="GO:0015920">
    <property type="term" value="P:lipopolysaccharide transport"/>
    <property type="evidence" value="ECO:0007669"/>
    <property type="project" value="TreeGrafter"/>
</dbReference>
<dbReference type="Pfam" id="PF01061">
    <property type="entry name" value="ABC2_membrane"/>
    <property type="match status" value="1"/>
</dbReference>
<dbReference type="GO" id="GO:0140359">
    <property type="term" value="F:ABC-type transporter activity"/>
    <property type="evidence" value="ECO:0007669"/>
    <property type="project" value="InterPro"/>
</dbReference>
<keyword evidence="8 9" id="KW-0472">Membrane</keyword>
<comment type="subcellular location">
    <subcellularLocation>
        <location evidence="1">Cell inner membrane</location>
        <topology evidence="1">Multi-pass membrane protein</topology>
    </subcellularLocation>
    <subcellularLocation>
        <location evidence="9">Cell membrane</location>
        <topology evidence="9">Multi-pass membrane protein</topology>
    </subcellularLocation>
</comment>
<evidence type="ECO:0000256" key="1">
    <source>
        <dbReference type="ARBA" id="ARBA00004429"/>
    </source>
</evidence>
<feature type="transmembrane region" description="Helical" evidence="9">
    <location>
        <begin position="82"/>
        <end position="98"/>
    </location>
</feature>
<dbReference type="Proteomes" id="UP000298284">
    <property type="component" value="Unassembled WGS sequence"/>
</dbReference>
<feature type="domain" description="ABC transmembrane type-2" evidence="10">
    <location>
        <begin position="51"/>
        <end position="277"/>
    </location>
</feature>
<dbReference type="RefSeq" id="WP_135531381.1">
    <property type="nucleotide sequence ID" value="NZ_SRKZ01000004.1"/>
</dbReference>
<evidence type="ECO:0000256" key="4">
    <source>
        <dbReference type="ARBA" id="ARBA00022475"/>
    </source>
</evidence>
<dbReference type="PANTHER" id="PTHR30413:SF8">
    <property type="entry name" value="TRANSPORT PERMEASE PROTEIN"/>
    <property type="match status" value="1"/>
</dbReference>
<evidence type="ECO:0000256" key="6">
    <source>
        <dbReference type="ARBA" id="ARBA00022692"/>
    </source>
</evidence>
<name>A0A4Z0MKC2_9BACT</name>
<accession>A0A4Z0MKC2</accession>
<dbReference type="GO" id="GO:0043190">
    <property type="term" value="C:ATP-binding cassette (ABC) transporter complex"/>
    <property type="evidence" value="ECO:0007669"/>
    <property type="project" value="InterPro"/>
</dbReference>
<feature type="transmembrane region" description="Helical" evidence="9">
    <location>
        <begin position="135"/>
        <end position="154"/>
    </location>
</feature>
<evidence type="ECO:0000256" key="3">
    <source>
        <dbReference type="ARBA" id="ARBA00022448"/>
    </source>
</evidence>
<sequence>MSSNTKSTWDWEIVPQTTWLGTSVSELWSYRHLVVGLVRRDFLLSYQQTVLGPLWMLFQPILTLITYVLVFGKLVGISTQGIPPTLFYLTGIVLWNLFNDTFLANSSTFRDNAHIFSKVYFPRLVVPLAQLSNQLIRFSIQFFLLLLIMAYYVIFTPWPAPSLLKLAAVPIIIVLIASMSLGLGMTVSVLTGKYRDLSYIISLGIRLLMFLTPVVYPINYVDEKWRWIVQLNPLTPLFELFRLLMLGQGLVTPGQVAYSLVFVGVVLVMGLLTFNKQGDKLIDVI</sequence>
<feature type="transmembrane region" description="Helical" evidence="9">
    <location>
        <begin position="197"/>
        <end position="219"/>
    </location>
</feature>
<dbReference type="AlphaFoldDB" id="A0A4Z0MKC2"/>
<reference evidence="11 12" key="1">
    <citation type="submission" date="2019-04" db="EMBL/GenBank/DDBJ databases">
        <authorList>
            <person name="Feng G."/>
            <person name="Zhang J."/>
            <person name="Zhu H."/>
        </authorList>
    </citation>
    <scope>NUCLEOTIDE SEQUENCE [LARGE SCALE GENOMIC DNA]</scope>
    <source>
        <strain evidence="11 12">JCM 19491</strain>
    </source>
</reference>
<evidence type="ECO:0000259" key="10">
    <source>
        <dbReference type="PROSITE" id="PS51012"/>
    </source>
</evidence>
<gene>
    <name evidence="11" type="ORF">EU557_15565</name>
</gene>
<protein>
    <recommendedName>
        <fullName evidence="9">Transport permease protein</fullName>
    </recommendedName>
</protein>
<dbReference type="InterPro" id="IPR047817">
    <property type="entry name" value="ABC2_TM_bact-type"/>
</dbReference>
<comment type="similarity">
    <text evidence="2 9">Belongs to the ABC-2 integral membrane protein family.</text>
</comment>
<feature type="transmembrane region" description="Helical" evidence="9">
    <location>
        <begin position="50"/>
        <end position="70"/>
    </location>
</feature>
<keyword evidence="3 9" id="KW-0813">Transport</keyword>
<evidence type="ECO:0000313" key="12">
    <source>
        <dbReference type="Proteomes" id="UP000298284"/>
    </source>
</evidence>